<proteinExistence type="inferred from homology"/>
<dbReference type="Proteomes" id="UP001335100">
    <property type="component" value="Unassembled WGS sequence"/>
</dbReference>
<comment type="similarity">
    <text evidence="1 2">Belongs to the OprB family.</text>
</comment>
<sequence length="439" mass="48180">MESLLTPGRWATGLFALSLMNLAVAAETPKEAPREAPACAAYEKTLTRAEPANRSAPVCARIAPELGGLRKALNEYGLGVTITSYNGYAYDLGGHNAKTQLYNGQNPSYNASLNLYTTYDLTRLGFANDAQLTLAGQVVRSTYEPANPEVSQVSVFAVNQSFFDHQLEIEYGFIAGVKLFYGVSLGGNASTAALGPSSVVPFQVGMSATVPTPTFNVITRDKSLRWYNSAAITRSVSPQGILEDVNRNPNGLHWKVDGANPMLIDEFGYKRNASASENAVWSRFGMMYNTSHYTEFKTGEESDNNWGIYLADTHQISKPYGDARGWYLETKLDYSPESVNALNKAVQFSAFNIGPIASRPFDMVSLGFSKSYYSKDLREVYDSYRMESVPYTMAVTGSYAARLLPGVYLVNGLTWTKNPVFSPDHPDALLLQTSLNLLF</sequence>
<feature type="chain" id="PRO_5044962997" evidence="2">
    <location>
        <begin position="26"/>
        <end position="439"/>
    </location>
</feature>
<keyword evidence="4" id="KW-1185">Reference proteome</keyword>
<evidence type="ECO:0000313" key="4">
    <source>
        <dbReference type="Proteomes" id="UP001335100"/>
    </source>
</evidence>
<evidence type="ECO:0000256" key="1">
    <source>
        <dbReference type="ARBA" id="ARBA00008769"/>
    </source>
</evidence>
<dbReference type="Pfam" id="PF04966">
    <property type="entry name" value="OprB"/>
    <property type="match status" value="1"/>
</dbReference>
<dbReference type="InterPro" id="IPR052932">
    <property type="entry name" value="OprB_Porin"/>
</dbReference>
<dbReference type="EMBL" id="JAZDQJ010000002">
    <property type="protein sequence ID" value="MEE1932122.1"/>
    <property type="molecule type" value="Genomic_DNA"/>
</dbReference>
<name>A0ABU7HKR1_9PSED</name>
<evidence type="ECO:0000313" key="3">
    <source>
        <dbReference type="EMBL" id="MEE1932122.1"/>
    </source>
</evidence>
<dbReference type="PANTHER" id="PTHR37944:SF1">
    <property type="entry name" value="PORIN B"/>
    <property type="match status" value="1"/>
</dbReference>
<dbReference type="InterPro" id="IPR007049">
    <property type="entry name" value="Carb-sel_porin_OprB"/>
</dbReference>
<keyword evidence="2" id="KW-0732">Signal</keyword>
<feature type="signal peptide" evidence="2">
    <location>
        <begin position="1"/>
        <end position="25"/>
    </location>
</feature>
<dbReference type="PANTHER" id="PTHR37944">
    <property type="entry name" value="PORIN B"/>
    <property type="match status" value="1"/>
</dbReference>
<organism evidence="3 4">
    <name type="scientific">Pseudomonas ulcerans</name>
    <dbReference type="NCBI Taxonomy" id="3115852"/>
    <lineage>
        <taxon>Bacteria</taxon>
        <taxon>Pseudomonadati</taxon>
        <taxon>Pseudomonadota</taxon>
        <taxon>Gammaproteobacteria</taxon>
        <taxon>Pseudomonadales</taxon>
        <taxon>Pseudomonadaceae</taxon>
        <taxon>Pseudomonas</taxon>
    </lineage>
</organism>
<dbReference type="Gene3D" id="2.40.160.180">
    <property type="entry name" value="Carbohydrate-selective porin OprB"/>
    <property type="match status" value="1"/>
</dbReference>
<evidence type="ECO:0000256" key="2">
    <source>
        <dbReference type="RuleBase" id="RU363072"/>
    </source>
</evidence>
<protein>
    <submittedName>
        <fullName evidence="3">Carbohydrate porin</fullName>
    </submittedName>
</protein>
<gene>
    <name evidence="3" type="ORF">V0R50_02725</name>
</gene>
<accession>A0ABU7HKR1</accession>
<reference evidence="3 4" key="1">
    <citation type="submission" date="2024-01" db="EMBL/GenBank/DDBJ databases">
        <title>Unpublished Manusciprt.</title>
        <authorList>
            <person name="Duman M."/>
            <person name="Valdes E.G."/>
            <person name="Ajmi N."/>
            <person name="Altun S."/>
            <person name="Saticioglu I.B."/>
        </authorList>
    </citation>
    <scope>NUCLEOTIDE SEQUENCE [LARGE SCALE GENOMIC DNA]</scope>
    <source>
        <strain evidence="3 4">148P</strain>
    </source>
</reference>
<dbReference type="InterPro" id="IPR038673">
    <property type="entry name" value="OprB_sf"/>
</dbReference>
<dbReference type="RefSeq" id="WP_330073081.1">
    <property type="nucleotide sequence ID" value="NZ_JAZDQJ010000002.1"/>
</dbReference>
<comment type="caution">
    <text evidence="3">The sequence shown here is derived from an EMBL/GenBank/DDBJ whole genome shotgun (WGS) entry which is preliminary data.</text>
</comment>